<dbReference type="Proteomes" id="UP000278332">
    <property type="component" value="Unassembled WGS sequence"/>
</dbReference>
<name>A0A3M4VER7_PSECI</name>
<reference evidence="5 6" key="1">
    <citation type="submission" date="2018-08" db="EMBL/GenBank/DDBJ databases">
        <title>Recombination of ecologically and evolutionarily significant loci maintains genetic cohesion in the Pseudomonas syringae species complex.</title>
        <authorList>
            <person name="Dillon M."/>
            <person name="Thakur S."/>
            <person name="Almeida R.N.D."/>
            <person name="Weir B.S."/>
            <person name="Guttman D.S."/>
        </authorList>
    </citation>
    <scope>NUCLEOTIDE SEQUENCE [LARGE SCALE GENOMIC DNA]</scope>
    <source>
        <strain evidence="5 6">ICMP 6917</strain>
    </source>
</reference>
<feature type="chain" id="PRO_5018104582" evidence="3">
    <location>
        <begin position="27"/>
        <end position="265"/>
    </location>
</feature>
<comment type="similarity">
    <text evidence="1">Belongs to the bacterial solute-binding protein 3 family.</text>
</comment>
<proteinExistence type="inferred from homology"/>
<dbReference type="Pfam" id="PF00497">
    <property type="entry name" value="SBP_bac_3"/>
    <property type="match status" value="1"/>
</dbReference>
<dbReference type="InterPro" id="IPR001638">
    <property type="entry name" value="Solute-binding_3/MltF_N"/>
</dbReference>
<evidence type="ECO:0000313" key="5">
    <source>
        <dbReference type="EMBL" id="RMR50324.1"/>
    </source>
</evidence>
<evidence type="ECO:0000256" key="3">
    <source>
        <dbReference type="SAM" id="SignalP"/>
    </source>
</evidence>
<feature type="signal peptide" evidence="3">
    <location>
        <begin position="1"/>
        <end position="26"/>
    </location>
</feature>
<dbReference type="CDD" id="cd01004">
    <property type="entry name" value="PBP2_MidA_like"/>
    <property type="match status" value="1"/>
</dbReference>
<organism evidence="5 6">
    <name type="scientific">Pseudomonas cichorii</name>
    <dbReference type="NCBI Taxonomy" id="36746"/>
    <lineage>
        <taxon>Bacteria</taxon>
        <taxon>Pseudomonadati</taxon>
        <taxon>Pseudomonadota</taxon>
        <taxon>Gammaproteobacteria</taxon>
        <taxon>Pseudomonadales</taxon>
        <taxon>Pseudomonadaceae</taxon>
        <taxon>Pseudomonas</taxon>
    </lineage>
</organism>
<dbReference type="SUPFAM" id="SSF53850">
    <property type="entry name" value="Periplasmic binding protein-like II"/>
    <property type="match status" value="1"/>
</dbReference>
<dbReference type="AlphaFoldDB" id="A0A3M4VER7"/>
<feature type="domain" description="Solute-binding protein family 3/N-terminal" evidence="4">
    <location>
        <begin position="34"/>
        <end position="264"/>
    </location>
</feature>
<evidence type="ECO:0000313" key="6">
    <source>
        <dbReference type="Proteomes" id="UP000278332"/>
    </source>
</evidence>
<gene>
    <name evidence="5" type="ORF">ALP84_02302</name>
</gene>
<keyword evidence="2 3" id="KW-0732">Signal</keyword>
<dbReference type="EMBL" id="RBRY01000177">
    <property type="protein sequence ID" value="RMR50324.1"/>
    <property type="molecule type" value="Genomic_DNA"/>
</dbReference>
<dbReference type="PANTHER" id="PTHR35936">
    <property type="entry name" value="MEMBRANE-BOUND LYTIC MUREIN TRANSGLYCOSYLASE F"/>
    <property type="match status" value="1"/>
</dbReference>
<dbReference type="SMART" id="SM00062">
    <property type="entry name" value="PBPb"/>
    <property type="match status" value="1"/>
</dbReference>
<dbReference type="RefSeq" id="WP_122321943.1">
    <property type="nucleotide sequence ID" value="NZ_BLVY01000001.1"/>
</dbReference>
<sequence>MQNTTLSRLATSVLGLSLLFAGSAQAAPTATPGTLKVGMEISYPPFESYDGDKVVGFDPEVSAALAKQIGGLKVEFVDTRFPNLILGLNANRFDTIISGMYITEERTKQAEAIPYAKVGAAIMVRSDSTAKPQQPEDLCGLKVGLQQGTNWINQLKAVSSDYCVKQNKGEIAISEFPTTAEASQALISGNIQAHLEISAAAQMIIDKARGRIVISSQKSLYAQTLGIYVKKGNTELLEKLRSAVEAYKQSGEYSQLLKKYNLDPA</sequence>
<accession>A0A3M4VER7</accession>
<dbReference type="PANTHER" id="PTHR35936:SF19">
    <property type="entry name" value="AMINO-ACID-BINDING PROTEIN YXEM-RELATED"/>
    <property type="match status" value="1"/>
</dbReference>
<comment type="caution">
    <text evidence="5">The sequence shown here is derived from an EMBL/GenBank/DDBJ whole genome shotgun (WGS) entry which is preliminary data.</text>
</comment>
<evidence type="ECO:0000259" key="4">
    <source>
        <dbReference type="SMART" id="SM00062"/>
    </source>
</evidence>
<protein>
    <submittedName>
        <fullName evidence="5">Amino acid ABC transporter substrate-binding protein</fullName>
    </submittedName>
</protein>
<dbReference type="Gene3D" id="3.40.190.10">
    <property type="entry name" value="Periplasmic binding protein-like II"/>
    <property type="match status" value="2"/>
</dbReference>
<evidence type="ECO:0000256" key="1">
    <source>
        <dbReference type="ARBA" id="ARBA00010333"/>
    </source>
</evidence>
<evidence type="ECO:0000256" key="2">
    <source>
        <dbReference type="ARBA" id="ARBA00022729"/>
    </source>
</evidence>